<reference evidence="7" key="1">
    <citation type="submission" date="2006-03" db="EMBL/GenBank/DDBJ databases">
        <authorList>
            <person name="Bowman J."/>
            <person name="Ferriera S."/>
            <person name="Johnson J."/>
            <person name="Kravitz S."/>
            <person name="Halpern A."/>
            <person name="Remington K."/>
            <person name="Beeson K."/>
            <person name="Tran B."/>
            <person name="Rogers Y.-H."/>
            <person name="Friedman R."/>
            <person name="Venter J.C."/>
        </authorList>
    </citation>
    <scope>NUCLEOTIDE SEQUENCE [LARGE SCALE GENOMIC DNA]</scope>
    <source>
        <strain evidence="7">ATCC 700755</strain>
    </source>
</reference>
<keyword evidence="2" id="KW-1003">Cell membrane</keyword>
<keyword evidence="4 6" id="KW-1133">Transmembrane helix</keyword>
<evidence type="ECO:0000256" key="5">
    <source>
        <dbReference type="ARBA" id="ARBA00023136"/>
    </source>
</evidence>
<evidence type="ECO:0000313" key="8">
    <source>
        <dbReference type="Proteomes" id="UP000008514"/>
    </source>
</evidence>
<gene>
    <name evidence="7" type="ordered locus">P700755_000405</name>
</gene>
<accession>K4IBZ5</accession>
<dbReference type="PANTHER" id="PTHR30294:SF29">
    <property type="entry name" value="MULTIDRUG ABC TRANSPORTER PERMEASE YBHS-RELATED"/>
    <property type="match status" value="1"/>
</dbReference>
<dbReference type="Pfam" id="PF12679">
    <property type="entry name" value="ABC2_membrane_2"/>
    <property type="match status" value="1"/>
</dbReference>
<dbReference type="InterPro" id="IPR051449">
    <property type="entry name" value="ABC-2_transporter_component"/>
</dbReference>
<dbReference type="NCBIfam" id="TIGR03518">
    <property type="entry name" value="ABC_perm_GldF"/>
    <property type="match status" value="1"/>
</dbReference>
<dbReference type="PANTHER" id="PTHR30294">
    <property type="entry name" value="MEMBRANE COMPONENT OF ABC TRANSPORTER YHHJ-RELATED"/>
    <property type="match status" value="1"/>
</dbReference>
<reference evidence="7" key="2">
    <citation type="submission" date="2012-09" db="EMBL/GenBank/DDBJ databases">
        <title>The complete sequence of Psychroflexus torquis an extreme psychrophile from sea-ice that is stimulated by light.</title>
        <authorList>
            <person name="Feng S."/>
            <person name="Powell S.M."/>
            <person name="Bowman J.P."/>
        </authorList>
    </citation>
    <scope>NUCLEOTIDE SEQUENCE [LARGE SCALE GENOMIC DNA]</scope>
    <source>
        <strain evidence="7">ATCC 700755</strain>
    </source>
</reference>
<feature type="transmembrane region" description="Helical" evidence="6">
    <location>
        <begin position="56"/>
        <end position="74"/>
    </location>
</feature>
<dbReference type="EMBL" id="CP003879">
    <property type="protein sequence ID" value="AFU67428.1"/>
    <property type="molecule type" value="Genomic_DNA"/>
</dbReference>
<dbReference type="KEGG" id="ptq:P700755_000405"/>
<name>K4IBZ5_PSYTT</name>
<keyword evidence="5 6" id="KW-0472">Membrane</keyword>
<dbReference type="eggNOG" id="COG1277">
    <property type="taxonomic scope" value="Bacteria"/>
</dbReference>
<keyword evidence="3 6" id="KW-0812">Transmembrane</keyword>
<evidence type="ECO:0000256" key="6">
    <source>
        <dbReference type="SAM" id="Phobius"/>
    </source>
</evidence>
<feature type="transmembrane region" description="Helical" evidence="6">
    <location>
        <begin position="165"/>
        <end position="191"/>
    </location>
</feature>
<dbReference type="InterPro" id="IPR019860">
    <property type="entry name" value="Motility-assoc_ABC_perm_GldF"/>
</dbReference>
<evidence type="ECO:0000256" key="4">
    <source>
        <dbReference type="ARBA" id="ARBA00022989"/>
    </source>
</evidence>
<dbReference type="OrthoDB" id="9794512at2"/>
<evidence type="ECO:0000313" key="7">
    <source>
        <dbReference type="EMBL" id="AFU67428.1"/>
    </source>
</evidence>
<dbReference type="AlphaFoldDB" id="K4IBZ5"/>
<organism evidence="7 8">
    <name type="scientific">Psychroflexus torquis (strain ATCC 700755 / CIP 106069 / ACAM 623)</name>
    <dbReference type="NCBI Taxonomy" id="313595"/>
    <lineage>
        <taxon>Bacteria</taxon>
        <taxon>Pseudomonadati</taxon>
        <taxon>Bacteroidota</taxon>
        <taxon>Flavobacteriia</taxon>
        <taxon>Flavobacteriales</taxon>
        <taxon>Flavobacteriaceae</taxon>
        <taxon>Psychroflexus</taxon>
    </lineage>
</organism>
<feature type="transmembrane region" description="Helical" evidence="6">
    <location>
        <begin position="133"/>
        <end position="153"/>
    </location>
</feature>
<evidence type="ECO:0000256" key="2">
    <source>
        <dbReference type="ARBA" id="ARBA00022475"/>
    </source>
</evidence>
<feature type="transmembrane region" description="Helical" evidence="6">
    <location>
        <begin position="220"/>
        <end position="238"/>
    </location>
</feature>
<dbReference type="HOGENOM" id="CLU_081003_0_1_10"/>
<dbReference type="GO" id="GO:0140359">
    <property type="term" value="F:ABC-type transporter activity"/>
    <property type="evidence" value="ECO:0007669"/>
    <property type="project" value="InterPro"/>
</dbReference>
<protein>
    <submittedName>
        <fullName evidence="7">Gliding motility ABC transporter-type permease protein GldF</fullName>
    </submittedName>
</protein>
<dbReference type="STRING" id="313595.P700755_000405"/>
<proteinExistence type="predicted"/>
<feature type="transmembrane region" description="Helical" evidence="6">
    <location>
        <begin position="12"/>
        <end position="36"/>
    </location>
</feature>
<sequence>MLAIFLKEFNSFFSSAIGFVVAGLFLLATGVLVWVLPGSFNIFDQGYANLTPFFEVLPWIFCVLIPAICMRSFSEEKKQGTLELLLTKPISINQLIAGKFLGSFSLSVIALLPTLFYIISISALSAEGVQVDYGVIFSSYVGVFLLMSCFTSIGTFASCLTDNSLIAFVIGTFLSVLLYFGSVGVSSIPLWDSQLYTLEYFSLSHHFQSISRGILDSRNLIYFISISLFFLVLTHLQLKSNLK</sequence>
<dbReference type="RefSeq" id="WP_015023046.1">
    <property type="nucleotide sequence ID" value="NC_018721.1"/>
</dbReference>
<evidence type="ECO:0000256" key="3">
    <source>
        <dbReference type="ARBA" id="ARBA00022692"/>
    </source>
</evidence>
<dbReference type="Proteomes" id="UP000008514">
    <property type="component" value="Chromosome"/>
</dbReference>
<feature type="transmembrane region" description="Helical" evidence="6">
    <location>
        <begin position="95"/>
        <end position="121"/>
    </location>
</feature>
<comment type="subcellular location">
    <subcellularLocation>
        <location evidence="1">Cell membrane</location>
        <topology evidence="1">Multi-pass membrane protein</topology>
    </subcellularLocation>
</comment>
<evidence type="ECO:0000256" key="1">
    <source>
        <dbReference type="ARBA" id="ARBA00004651"/>
    </source>
</evidence>
<keyword evidence="8" id="KW-1185">Reference proteome</keyword>
<dbReference type="GO" id="GO:0005886">
    <property type="term" value="C:plasma membrane"/>
    <property type="evidence" value="ECO:0007669"/>
    <property type="project" value="UniProtKB-SubCell"/>
</dbReference>